<dbReference type="EMBL" id="CADCXW020000016">
    <property type="protein sequence ID" value="CAD1551202.1"/>
    <property type="molecule type" value="Genomic_DNA"/>
</dbReference>
<gene>
    <name evidence="2" type="ORF">BBRV_LOCUS52126</name>
</gene>
<organism evidence="2">
    <name type="scientific">Bracon brevicornis</name>
    <dbReference type="NCBI Taxonomy" id="1563983"/>
    <lineage>
        <taxon>Eukaryota</taxon>
        <taxon>Metazoa</taxon>
        <taxon>Ecdysozoa</taxon>
        <taxon>Arthropoda</taxon>
        <taxon>Hexapoda</taxon>
        <taxon>Insecta</taxon>
        <taxon>Pterygota</taxon>
        <taxon>Neoptera</taxon>
        <taxon>Endopterygota</taxon>
        <taxon>Hymenoptera</taxon>
        <taxon>Apocrita</taxon>
        <taxon>Ichneumonoidea</taxon>
        <taxon>Braconidae</taxon>
        <taxon>Braconinae</taxon>
        <taxon>Bracon</taxon>
    </lineage>
</organism>
<sequence length="175" mass="19011">MASQTSLRNRVRRAVFGSQARNIGLRRSQFARADSPGQDDGDALPAELPQRDIAGNSTFGSDSEHQAVLEANEDEFIGVVNVSGGSSLPHYVTPLGTPMGPRTTDGECSITSQPYIRYLAVMLNSRLGYTRHVERVTEKASRVAMSLARPTGTGNYPIGRLSSGRRERVPDHDIV</sequence>
<dbReference type="AlphaFoldDB" id="A0A6V7JI66"/>
<accession>A0A6V7JI66</accession>
<feature type="region of interest" description="Disordered" evidence="1">
    <location>
        <begin position="151"/>
        <end position="175"/>
    </location>
</feature>
<name>A0A6V7JI66_9HYME</name>
<proteinExistence type="predicted"/>
<feature type="compositionally biased region" description="Basic and acidic residues" evidence="1">
    <location>
        <begin position="164"/>
        <end position="175"/>
    </location>
</feature>
<evidence type="ECO:0000313" key="2">
    <source>
        <dbReference type="EMBL" id="CAD1551202.1"/>
    </source>
</evidence>
<protein>
    <submittedName>
        <fullName evidence="2">Uncharacterized protein</fullName>
    </submittedName>
</protein>
<evidence type="ECO:0000256" key="1">
    <source>
        <dbReference type="SAM" id="MobiDB-lite"/>
    </source>
</evidence>
<reference evidence="2" key="1">
    <citation type="submission" date="2020-07" db="EMBL/GenBank/DDBJ databases">
        <authorList>
            <person name="Ferguson B K."/>
        </authorList>
    </citation>
    <scope>NUCLEOTIDE SEQUENCE</scope>
    <source>
        <strain evidence="2">L06</strain>
    </source>
</reference>